<dbReference type="SUPFAM" id="SSF56399">
    <property type="entry name" value="ADP-ribosylation"/>
    <property type="match status" value="1"/>
</dbReference>
<comment type="caution">
    <text evidence="8">The sequence shown here is derived from an EMBL/GenBank/DDBJ whole genome shotgun (WGS) entry which is preliminary data.</text>
</comment>
<evidence type="ECO:0000256" key="1">
    <source>
        <dbReference type="ARBA" id="ARBA00003343"/>
    </source>
</evidence>
<protein>
    <recommendedName>
        <fullName evidence="3">2'-phosphotransferase</fullName>
        <ecNumber evidence="3">2.7.1.160</ecNumber>
    </recommendedName>
</protein>
<sequence>MAHRSSTGGPGRRGPRREDPPEVRLSKFLSYVLRHGATKEGLALRSDGSVALDDLMKHAKLRATTFEQIRHVVDTNSKKRFALFQEGPDQRWFIRAVQGHSLEVTDLPLIRITADSLPGCIIHGTLKSRLPAIQQTGLSRMGRTHIHFTSGLPADGSVISGMRSTADVFIYIDRHKAMADGIEFYRSDNGVILSTGKDNSGTIPPEYFERVVHR</sequence>
<comment type="function">
    <text evidence="1">Catalyzes the last step of tRNA splicing, the transfer of the splice junction 2'-phosphate from ligated tRNA to NAD to produce ADP-ribose 1''-2'' cyclic phosphate.</text>
</comment>
<evidence type="ECO:0000256" key="7">
    <source>
        <dbReference type="SAM" id="MobiDB-lite"/>
    </source>
</evidence>
<dbReference type="PANTHER" id="PTHR12684:SF2">
    <property type="entry name" value="TRNA 2'-PHOSPHOTRANSFERASE 1"/>
    <property type="match status" value="1"/>
</dbReference>
<keyword evidence="5" id="KW-0520">NAD</keyword>
<evidence type="ECO:0000256" key="4">
    <source>
        <dbReference type="ARBA" id="ARBA00022679"/>
    </source>
</evidence>
<gene>
    <name evidence="8" type="primary">TRPT1</name>
    <name evidence="8" type="ORF">H4R18_000590</name>
</gene>
<keyword evidence="4 8" id="KW-0808">Transferase</keyword>
<name>A0A9W8HFP9_9FUNG</name>
<dbReference type="EC" id="2.7.1.160" evidence="3"/>
<dbReference type="InterPro" id="IPR002745">
    <property type="entry name" value="Ptrans_KptA/Tpt1"/>
</dbReference>
<dbReference type="PANTHER" id="PTHR12684">
    <property type="entry name" value="PUTATIVE PHOSPHOTRANSFERASE"/>
    <property type="match status" value="1"/>
</dbReference>
<evidence type="ECO:0000313" key="9">
    <source>
        <dbReference type="Proteomes" id="UP001140217"/>
    </source>
</evidence>
<evidence type="ECO:0000256" key="3">
    <source>
        <dbReference type="ARBA" id="ARBA00012007"/>
    </source>
</evidence>
<dbReference type="OrthoDB" id="419694at2759"/>
<dbReference type="AlphaFoldDB" id="A0A9W8HFP9"/>
<organism evidence="8 9">
    <name type="scientific">Coemansia javaensis</name>
    <dbReference type="NCBI Taxonomy" id="2761396"/>
    <lineage>
        <taxon>Eukaryota</taxon>
        <taxon>Fungi</taxon>
        <taxon>Fungi incertae sedis</taxon>
        <taxon>Zoopagomycota</taxon>
        <taxon>Kickxellomycotina</taxon>
        <taxon>Kickxellomycetes</taxon>
        <taxon>Kickxellales</taxon>
        <taxon>Kickxellaceae</taxon>
        <taxon>Coemansia</taxon>
    </lineage>
</organism>
<comment type="catalytic activity">
    <reaction evidence="6">
        <text>2'-phospho-[ligated tRNA] + NAD(+) = mature tRNA + ADP-alpha-D-ribose 1'',2''-cyclic phosphate + nicotinamide</text>
        <dbReference type="Rhea" id="RHEA:23324"/>
        <dbReference type="Rhea" id="RHEA-COMP:11106"/>
        <dbReference type="Rhea" id="RHEA-COMP:11107"/>
        <dbReference type="ChEBI" id="CHEBI:17154"/>
        <dbReference type="ChEBI" id="CHEBI:57540"/>
        <dbReference type="ChEBI" id="CHEBI:76596"/>
        <dbReference type="ChEBI" id="CHEBI:82883"/>
        <dbReference type="ChEBI" id="CHEBI:85027"/>
        <dbReference type="EC" id="2.7.1.160"/>
    </reaction>
</comment>
<dbReference type="Proteomes" id="UP001140217">
    <property type="component" value="Unassembled WGS sequence"/>
</dbReference>
<evidence type="ECO:0000256" key="2">
    <source>
        <dbReference type="ARBA" id="ARBA00009836"/>
    </source>
</evidence>
<reference evidence="8" key="1">
    <citation type="submission" date="2022-07" db="EMBL/GenBank/DDBJ databases">
        <title>Phylogenomic reconstructions and comparative analyses of Kickxellomycotina fungi.</title>
        <authorList>
            <person name="Reynolds N.K."/>
            <person name="Stajich J.E."/>
            <person name="Barry K."/>
            <person name="Grigoriev I.V."/>
            <person name="Crous P."/>
            <person name="Smith M.E."/>
        </authorList>
    </citation>
    <scope>NUCLEOTIDE SEQUENCE</scope>
    <source>
        <strain evidence="8">NBRC 105414</strain>
    </source>
</reference>
<dbReference type="Gene3D" id="1.10.10.970">
    <property type="entry name" value="RNA 2'-phosphotransferase, Tpt1/KptA family, N-terminal domain"/>
    <property type="match status" value="1"/>
</dbReference>
<dbReference type="Gene3D" id="3.20.170.30">
    <property type="match status" value="1"/>
</dbReference>
<evidence type="ECO:0000256" key="6">
    <source>
        <dbReference type="ARBA" id="ARBA00047949"/>
    </source>
</evidence>
<feature type="region of interest" description="Disordered" evidence="7">
    <location>
        <begin position="1"/>
        <end position="20"/>
    </location>
</feature>
<dbReference type="InterPro" id="IPR042080">
    <property type="entry name" value="RNA_2'-PTrans_N"/>
</dbReference>
<accession>A0A9W8HFP9</accession>
<dbReference type="GO" id="GO:0006388">
    <property type="term" value="P:tRNA splicing, via endonucleolytic cleavage and ligation"/>
    <property type="evidence" value="ECO:0007669"/>
    <property type="project" value="TreeGrafter"/>
</dbReference>
<dbReference type="EMBL" id="JANBUL010000012">
    <property type="protein sequence ID" value="KAJ2785379.1"/>
    <property type="molecule type" value="Genomic_DNA"/>
</dbReference>
<keyword evidence="9" id="KW-1185">Reference proteome</keyword>
<comment type="similarity">
    <text evidence="2">Belongs to the KptA/TPT1 family.</text>
</comment>
<dbReference type="GO" id="GO:0000215">
    <property type="term" value="F:tRNA 2'-phosphotransferase activity"/>
    <property type="evidence" value="ECO:0007669"/>
    <property type="project" value="UniProtKB-EC"/>
</dbReference>
<proteinExistence type="inferred from homology"/>
<evidence type="ECO:0000256" key="5">
    <source>
        <dbReference type="ARBA" id="ARBA00023027"/>
    </source>
</evidence>
<dbReference type="Pfam" id="PF01885">
    <property type="entry name" value="PTS_2-RNA"/>
    <property type="match status" value="1"/>
</dbReference>
<evidence type="ECO:0000313" key="8">
    <source>
        <dbReference type="EMBL" id="KAJ2785379.1"/>
    </source>
</evidence>
<dbReference type="InterPro" id="IPR042081">
    <property type="entry name" value="RNA_2'-PTrans_C"/>
</dbReference>